<organism evidence="2 3">
    <name type="scientific">Actinospica acidithermotolerans</name>
    <dbReference type="NCBI Taxonomy" id="2828514"/>
    <lineage>
        <taxon>Bacteria</taxon>
        <taxon>Bacillati</taxon>
        <taxon>Actinomycetota</taxon>
        <taxon>Actinomycetes</taxon>
        <taxon>Catenulisporales</taxon>
        <taxon>Actinospicaceae</taxon>
        <taxon>Actinospica</taxon>
    </lineage>
</organism>
<reference evidence="2" key="1">
    <citation type="submission" date="2021-04" db="EMBL/GenBank/DDBJ databases">
        <title>Genome based classification of Actinospica acidithermotolerans sp. nov., an actinobacterium isolated from an Indonesian hot spring.</title>
        <authorList>
            <person name="Kusuma A.B."/>
            <person name="Putra K.E."/>
            <person name="Nafisah S."/>
            <person name="Loh J."/>
            <person name="Nouioui I."/>
            <person name="Goodfellow M."/>
        </authorList>
    </citation>
    <scope>NUCLEOTIDE SEQUENCE</scope>
    <source>
        <strain evidence="2">MGRD01-02</strain>
    </source>
</reference>
<protein>
    <submittedName>
        <fullName evidence="2">Uncharacterized protein</fullName>
    </submittedName>
</protein>
<accession>A0A941E7C0</accession>
<feature type="region of interest" description="Disordered" evidence="1">
    <location>
        <begin position="252"/>
        <end position="287"/>
    </location>
</feature>
<proteinExistence type="predicted"/>
<evidence type="ECO:0000256" key="1">
    <source>
        <dbReference type="SAM" id="MobiDB-lite"/>
    </source>
</evidence>
<name>A0A941E7C0_9ACTN</name>
<evidence type="ECO:0000313" key="2">
    <source>
        <dbReference type="EMBL" id="MBR7827690.1"/>
    </source>
</evidence>
<dbReference type="Proteomes" id="UP000676325">
    <property type="component" value="Unassembled WGS sequence"/>
</dbReference>
<sequence>MAFAQVFERVAADAGGGAGGRRAALAAVGGLTLGDAPPRTFEPIAVPEPLAPLLPGGIRRGEALGLPGDEAAGRQRGRGPAGAAAVDYLTLALLAGALRQGLWCAAVGVRGLGGAALAGLLGAEALRAGALQRLLVVAGPGERWAEIATVLADGVDLVLLAAPDPVPAQLARRVDARLRQGAADESRHRAALLVLGAWPGARTVLRVRRLGWTGFDAGTGHLVAGQAVIDAEDRARRRHTVQVLLPGGLGPEAPLSVRAPADLDRNQDRDRGRDWRERPAGRLTAVA</sequence>
<feature type="compositionally biased region" description="Basic and acidic residues" evidence="1">
    <location>
        <begin position="261"/>
        <end position="280"/>
    </location>
</feature>
<dbReference type="RefSeq" id="WP_212518830.1">
    <property type="nucleotide sequence ID" value="NZ_JAGSOH010000039.1"/>
</dbReference>
<keyword evidence="3" id="KW-1185">Reference proteome</keyword>
<dbReference type="EMBL" id="JAGSOH010000039">
    <property type="protein sequence ID" value="MBR7827690.1"/>
    <property type="molecule type" value="Genomic_DNA"/>
</dbReference>
<dbReference type="AlphaFoldDB" id="A0A941E7C0"/>
<gene>
    <name evidence="2" type="ORF">KDK95_15330</name>
</gene>
<evidence type="ECO:0000313" key="3">
    <source>
        <dbReference type="Proteomes" id="UP000676325"/>
    </source>
</evidence>
<comment type="caution">
    <text evidence="2">The sequence shown here is derived from an EMBL/GenBank/DDBJ whole genome shotgun (WGS) entry which is preliminary data.</text>
</comment>